<gene>
    <name evidence="1" type="ORF">P278_06320</name>
</gene>
<evidence type="ECO:0000313" key="1">
    <source>
        <dbReference type="EMBL" id="ETN96554.1"/>
    </source>
</evidence>
<dbReference type="AlphaFoldDB" id="W2URH5"/>
<reference evidence="2" key="1">
    <citation type="submission" date="2013-11" db="EMBL/GenBank/DDBJ databases">
        <title>Draft genome sequence from a member of Zhouia, isolated tidal flat.</title>
        <authorList>
            <person name="Jin H."/>
            <person name="Jeon C.O."/>
        </authorList>
    </citation>
    <scope>NUCLEOTIDE SEQUENCE [LARGE SCALE GENOMIC DNA]</scope>
    <source>
        <strain evidence="2">AD3</strain>
    </source>
</reference>
<evidence type="ECO:0000313" key="2">
    <source>
        <dbReference type="Proteomes" id="UP000018850"/>
    </source>
</evidence>
<dbReference type="EMBL" id="AYXY01000002">
    <property type="protein sequence ID" value="ETN96554.1"/>
    <property type="molecule type" value="Genomic_DNA"/>
</dbReference>
<accession>W2URH5</accession>
<comment type="caution">
    <text evidence="1">The sequence shown here is derived from an EMBL/GenBank/DDBJ whole genome shotgun (WGS) entry which is preliminary data.</text>
</comment>
<proteinExistence type="predicted"/>
<dbReference type="Proteomes" id="UP000018850">
    <property type="component" value="Unassembled WGS sequence"/>
</dbReference>
<reference evidence="1 2" key="2">
    <citation type="journal article" date="2016" name="Genome Announc.">
        <title>Draft Genome Sequence of Zhouia amylolytica AD3, Isolated from Tidal Flat Sediment.</title>
        <authorList>
            <person name="Jia B."/>
            <person name="Jin H.M."/>
            <person name="Lee H.J."/>
            <person name="Jeon C.O."/>
        </authorList>
    </citation>
    <scope>NUCLEOTIDE SEQUENCE [LARGE SCALE GENOMIC DNA]</scope>
    <source>
        <strain evidence="1 2">AD3</strain>
    </source>
</reference>
<protein>
    <submittedName>
        <fullName evidence="1">Uncharacterized protein</fullName>
    </submittedName>
</protein>
<organism evidence="1 2">
    <name type="scientific">Zhouia amylolytica AD3</name>
    <dbReference type="NCBI Taxonomy" id="1286632"/>
    <lineage>
        <taxon>Bacteria</taxon>
        <taxon>Pseudomonadati</taxon>
        <taxon>Bacteroidota</taxon>
        <taxon>Flavobacteriia</taxon>
        <taxon>Flavobacteriales</taxon>
        <taxon>Flavobacteriaceae</taxon>
        <taxon>Zhouia</taxon>
    </lineage>
</organism>
<sequence>MLGHHGLFILLFIKKAAHNLNSFEYTIYFSFIVIESWLHRTF</sequence>
<keyword evidence="2" id="KW-1185">Reference proteome</keyword>
<name>W2URH5_9FLAO</name>